<sequence length="212" mass="22645">MITKEHTATCGGGKDPCTLSTETPGQERCHAAGISDSVQAAACIAKLSPRETEVLHRIARNQSTKAIAGDLAISPKTVECHRAQVMRKTGCRTLFDLGRLWGLASAESSSLEGADHPRGSVALRAALATVDAFGQSSDSSHLPQIDHLTPPQLRDRAHDDREDAQRAIRNGSVAVAAMLLNDAERCEQRAKVLERVTAVTPLPRRPTNCPAA</sequence>
<feature type="compositionally biased region" description="Basic and acidic residues" evidence="4">
    <location>
        <begin position="153"/>
        <end position="162"/>
    </location>
</feature>
<evidence type="ECO:0000256" key="3">
    <source>
        <dbReference type="ARBA" id="ARBA00023163"/>
    </source>
</evidence>
<dbReference type="Gene3D" id="1.10.10.10">
    <property type="entry name" value="Winged helix-like DNA-binding domain superfamily/Winged helix DNA-binding domain"/>
    <property type="match status" value="1"/>
</dbReference>
<keyword evidence="1" id="KW-0805">Transcription regulation</keyword>
<comment type="caution">
    <text evidence="6">The sequence shown here is derived from an EMBL/GenBank/DDBJ whole genome shotgun (WGS) entry which is preliminary data.</text>
</comment>
<dbReference type="InterPro" id="IPR016032">
    <property type="entry name" value="Sig_transdc_resp-reg_C-effctor"/>
</dbReference>
<organism evidence="6 7">
    <name type="scientific">Azospirillum melinis</name>
    <dbReference type="NCBI Taxonomy" id="328839"/>
    <lineage>
        <taxon>Bacteria</taxon>
        <taxon>Pseudomonadati</taxon>
        <taxon>Pseudomonadota</taxon>
        <taxon>Alphaproteobacteria</taxon>
        <taxon>Rhodospirillales</taxon>
        <taxon>Azospirillaceae</taxon>
        <taxon>Azospirillum</taxon>
    </lineage>
</organism>
<protein>
    <recommendedName>
        <fullName evidence="5">HTH luxR-type domain-containing protein</fullName>
    </recommendedName>
</protein>
<dbReference type="Pfam" id="PF00196">
    <property type="entry name" value="GerE"/>
    <property type="match status" value="1"/>
</dbReference>
<feature type="region of interest" description="Disordered" evidence="4">
    <location>
        <begin position="135"/>
        <end position="162"/>
    </location>
</feature>
<dbReference type="CDD" id="cd06170">
    <property type="entry name" value="LuxR_C_like"/>
    <property type="match status" value="1"/>
</dbReference>
<dbReference type="PROSITE" id="PS50043">
    <property type="entry name" value="HTH_LUXR_2"/>
    <property type="match status" value="1"/>
</dbReference>
<dbReference type="RefSeq" id="WP_174472238.1">
    <property type="nucleotide sequence ID" value="NZ_JAGINN010000001.1"/>
</dbReference>
<evidence type="ECO:0000259" key="5">
    <source>
        <dbReference type="PROSITE" id="PS50043"/>
    </source>
</evidence>
<dbReference type="InterPro" id="IPR036388">
    <property type="entry name" value="WH-like_DNA-bd_sf"/>
</dbReference>
<name>A0ABX2KKI7_9PROT</name>
<dbReference type="Proteomes" id="UP000605086">
    <property type="component" value="Unassembled WGS sequence"/>
</dbReference>
<dbReference type="InterPro" id="IPR000792">
    <property type="entry name" value="Tscrpt_reg_LuxR_C"/>
</dbReference>
<gene>
    <name evidence="6" type="ORF">GBZ48_17910</name>
</gene>
<accession>A0ABX2KKI7</accession>
<keyword evidence="3" id="KW-0804">Transcription</keyword>
<keyword evidence="2" id="KW-0238">DNA-binding</keyword>
<dbReference type="PRINTS" id="PR00038">
    <property type="entry name" value="HTHLUXR"/>
</dbReference>
<dbReference type="PANTHER" id="PTHR44688:SF16">
    <property type="entry name" value="DNA-BINDING TRANSCRIPTIONAL ACTIVATOR DEVR_DOSR"/>
    <property type="match status" value="1"/>
</dbReference>
<reference evidence="6 7" key="1">
    <citation type="submission" date="2019-10" db="EMBL/GenBank/DDBJ databases">
        <title>Genome sequence of Azospirillum melinis.</title>
        <authorList>
            <person name="Ambrosini A."/>
            <person name="Sant'Anna F.H."/>
            <person name="Cassan F.D."/>
            <person name="Souza E.M."/>
            <person name="Passaglia L.M.P."/>
        </authorList>
    </citation>
    <scope>NUCLEOTIDE SEQUENCE [LARGE SCALE GENOMIC DNA]</scope>
    <source>
        <strain evidence="6 7">TMCY0552</strain>
    </source>
</reference>
<dbReference type="PANTHER" id="PTHR44688">
    <property type="entry name" value="DNA-BINDING TRANSCRIPTIONAL ACTIVATOR DEVR_DOSR"/>
    <property type="match status" value="1"/>
</dbReference>
<proteinExistence type="predicted"/>
<feature type="domain" description="HTH luxR-type" evidence="5">
    <location>
        <begin position="40"/>
        <end position="105"/>
    </location>
</feature>
<dbReference type="SMART" id="SM00421">
    <property type="entry name" value="HTH_LUXR"/>
    <property type="match status" value="1"/>
</dbReference>
<dbReference type="SUPFAM" id="SSF46894">
    <property type="entry name" value="C-terminal effector domain of the bipartite response regulators"/>
    <property type="match status" value="1"/>
</dbReference>
<evidence type="ECO:0000256" key="1">
    <source>
        <dbReference type="ARBA" id="ARBA00023015"/>
    </source>
</evidence>
<evidence type="ECO:0000313" key="6">
    <source>
        <dbReference type="EMBL" id="NUB01147.1"/>
    </source>
</evidence>
<evidence type="ECO:0000256" key="4">
    <source>
        <dbReference type="SAM" id="MobiDB-lite"/>
    </source>
</evidence>
<dbReference type="EMBL" id="WHOS01000022">
    <property type="protein sequence ID" value="NUB01147.1"/>
    <property type="molecule type" value="Genomic_DNA"/>
</dbReference>
<evidence type="ECO:0000313" key="7">
    <source>
        <dbReference type="Proteomes" id="UP000605086"/>
    </source>
</evidence>
<evidence type="ECO:0000256" key="2">
    <source>
        <dbReference type="ARBA" id="ARBA00023125"/>
    </source>
</evidence>
<keyword evidence="7" id="KW-1185">Reference proteome</keyword>